<feature type="transmembrane region" description="Helical" evidence="2">
    <location>
        <begin position="137"/>
        <end position="156"/>
    </location>
</feature>
<dbReference type="RefSeq" id="WP_119099145.1">
    <property type="nucleotide sequence ID" value="NZ_QXMJ01000057.1"/>
</dbReference>
<sequence>MSGYWPRPEEALDSTGYQPSAFGADVLDPTVPDGLHTEWAFDRDLAQLLQTGAVGTPSPPASVAPSIPPIPRKRGARRRPNRLVRCARWIHRPWVKVLSLFIAALSAVIVSMLSVLGALIAYDPLRRMASPGSPGLAAWWPLLVYGPWLMASLSILRAALHRRRATHSWAVVVLFSAIAMCLCVANATRSPIPMAVAALPPLTALLSFHQFVRQITLTIGVPAPAHALPRPRHAGRCAND</sequence>
<feature type="transmembrane region" description="Helical" evidence="2">
    <location>
        <begin position="97"/>
        <end position="122"/>
    </location>
</feature>
<dbReference type="AlphaFoldDB" id="A0A505DPY6"/>
<feature type="transmembrane region" description="Helical" evidence="2">
    <location>
        <begin position="168"/>
        <end position="188"/>
    </location>
</feature>
<dbReference type="Pfam" id="PF10935">
    <property type="entry name" value="DUF2637"/>
    <property type="match status" value="1"/>
</dbReference>
<keyword evidence="4" id="KW-1185">Reference proteome</keyword>
<dbReference type="EMBL" id="VCHX02000057">
    <property type="protein sequence ID" value="TPQ23277.1"/>
    <property type="molecule type" value="Genomic_DNA"/>
</dbReference>
<organism evidence="3 4">
    <name type="scientific">Streptomyces sporangiiformans</name>
    <dbReference type="NCBI Taxonomy" id="2315329"/>
    <lineage>
        <taxon>Bacteria</taxon>
        <taxon>Bacillati</taxon>
        <taxon>Actinomycetota</taxon>
        <taxon>Actinomycetes</taxon>
        <taxon>Kitasatosporales</taxon>
        <taxon>Streptomycetaceae</taxon>
        <taxon>Streptomyces</taxon>
    </lineage>
</organism>
<evidence type="ECO:0000313" key="3">
    <source>
        <dbReference type="EMBL" id="TPQ23277.1"/>
    </source>
</evidence>
<evidence type="ECO:0000313" key="4">
    <source>
        <dbReference type="Proteomes" id="UP000317378"/>
    </source>
</evidence>
<dbReference type="OrthoDB" id="3855580at2"/>
<keyword evidence="2" id="KW-1133">Transmembrane helix</keyword>
<feature type="compositionally biased region" description="Pro residues" evidence="1">
    <location>
        <begin position="57"/>
        <end position="70"/>
    </location>
</feature>
<name>A0A505DPY6_9ACTN</name>
<dbReference type="InterPro" id="IPR021235">
    <property type="entry name" value="DUF2637"/>
</dbReference>
<keyword evidence="2" id="KW-0812">Transmembrane</keyword>
<protein>
    <submittedName>
        <fullName evidence="3">DUF2637 domain-containing protein</fullName>
    </submittedName>
</protein>
<dbReference type="Proteomes" id="UP000317378">
    <property type="component" value="Unassembled WGS sequence"/>
</dbReference>
<proteinExistence type="predicted"/>
<reference evidence="3 4" key="1">
    <citation type="submission" date="2019-06" db="EMBL/GenBank/DDBJ databases">
        <title>Streptomyces sporangiiformans sp. nov., a novel actinomycete isolated from soil in Mount Song.</title>
        <authorList>
            <person name="Han L."/>
        </authorList>
    </citation>
    <scope>NUCLEOTIDE SEQUENCE [LARGE SCALE GENOMIC DNA]</scope>
    <source>
        <strain evidence="3 4">NEAU-SSA 1</strain>
    </source>
</reference>
<evidence type="ECO:0000256" key="2">
    <source>
        <dbReference type="SAM" id="Phobius"/>
    </source>
</evidence>
<evidence type="ECO:0000256" key="1">
    <source>
        <dbReference type="SAM" id="MobiDB-lite"/>
    </source>
</evidence>
<comment type="caution">
    <text evidence="3">The sequence shown here is derived from an EMBL/GenBank/DDBJ whole genome shotgun (WGS) entry which is preliminary data.</text>
</comment>
<accession>A0A505DPY6</accession>
<keyword evidence="2" id="KW-0472">Membrane</keyword>
<feature type="region of interest" description="Disordered" evidence="1">
    <location>
        <begin position="54"/>
        <end position="76"/>
    </location>
</feature>
<gene>
    <name evidence="3" type="ORF">FGD71_004970</name>
</gene>